<keyword evidence="4" id="KW-0238">DNA-binding</keyword>
<dbReference type="PANTHER" id="PTHR46408:SF5">
    <property type="entry name" value="BASIC LEUCINE ZIPPER 10"/>
    <property type="match status" value="1"/>
</dbReference>
<gene>
    <name evidence="9" type="ORF">GH714_026096</name>
</gene>
<dbReference type="Proteomes" id="UP000467840">
    <property type="component" value="Chromosome 5"/>
</dbReference>
<organism evidence="9 10">
    <name type="scientific">Hevea brasiliensis</name>
    <name type="common">Para rubber tree</name>
    <name type="synonym">Siphonia brasiliensis</name>
    <dbReference type="NCBI Taxonomy" id="3981"/>
    <lineage>
        <taxon>Eukaryota</taxon>
        <taxon>Viridiplantae</taxon>
        <taxon>Streptophyta</taxon>
        <taxon>Embryophyta</taxon>
        <taxon>Tracheophyta</taxon>
        <taxon>Spermatophyta</taxon>
        <taxon>Magnoliopsida</taxon>
        <taxon>eudicotyledons</taxon>
        <taxon>Gunneridae</taxon>
        <taxon>Pentapetalae</taxon>
        <taxon>rosids</taxon>
        <taxon>fabids</taxon>
        <taxon>Malpighiales</taxon>
        <taxon>Euphorbiaceae</taxon>
        <taxon>Crotonoideae</taxon>
        <taxon>Micrandreae</taxon>
        <taxon>Hevea</taxon>
    </lineage>
</organism>
<dbReference type="InterPro" id="IPR046347">
    <property type="entry name" value="bZIP_sf"/>
</dbReference>
<comment type="caution">
    <text evidence="9">The sequence shown here is derived from an EMBL/GenBank/DDBJ whole genome shotgun (WGS) entry which is preliminary data.</text>
</comment>
<evidence type="ECO:0000256" key="7">
    <source>
        <dbReference type="SAM" id="MobiDB-lite"/>
    </source>
</evidence>
<keyword evidence="3" id="KW-0805">Transcription regulation</keyword>
<dbReference type="PROSITE" id="PS50217">
    <property type="entry name" value="BZIP"/>
    <property type="match status" value="1"/>
</dbReference>
<name>A0A6A6NJ73_HEVBR</name>
<keyword evidence="6" id="KW-0539">Nucleus</keyword>
<keyword evidence="5" id="KW-0804">Transcription</keyword>
<evidence type="ECO:0000256" key="3">
    <source>
        <dbReference type="ARBA" id="ARBA00023015"/>
    </source>
</evidence>
<feature type="region of interest" description="Disordered" evidence="7">
    <location>
        <begin position="133"/>
        <end position="232"/>
    </location>
</feature>
<dbReference type="Gene3D" id="1.20.5.170">
    <property type="match status" value="1"/>
</dbReference>
<dbReference type="GO" id="GO:0046983">
    <property type="term" value="F:protein dimerization activity"/>
    <property type="evidence" value="ECO:0007669"/>
    <property type="project" value="UniProtKB-ARBA"/>
</dbReference>
<evidence type="ECO:0000313" key="9">
    <source>
        <dbReference type="EMBL" id="KAF2325280.1"/>
    </source>
</evidence>
<dbReference type="SUPFAM" id="SSF57959">
    <property type="entry name" value="Leucine zipper domain"/>
    <property type="match status" value="1"/>
</dbReference>
<evidence type="ECO:0000259" key="8">
    <source>
        <dbReference type="PROSITE" id="PS50217"/>
    </source>
</evidence>
<dbReference type="PROSITE" id="PS00036">
    <property type="entry name" value="BZIP_BASIC"/>
    <property type="match status" value="1"/>
</dbReference>
<accession>A0A6A6NJ73</accession>
<evidence type="ECO:0000256" key="6">
    <source>
        <dbReference type="ARBA" id="ARBA00023242"/>
    </source>
</evidence>
<evidence type="ECO:0000256" key="2">
    <source>
        <dbReference type="ARBA" id="ARBA00007163"/>
    </source>
</evidence>
<protein>
    <recommendedName>
        <fullName evidence="8">BZIP domain-containing protein</fullName>
    </recommendedName>
</protein>
<dbReference type="GO" id="GO:0005634">
    <property type="term" value="C:nucleus"/>
    <property type="evidence" value="ECO:0007669"/>
    <property type="project" value="UniProtKB-SubCell"/>
</dbReference>
<dbReference type="Pfam" id="PF00170">
    <property type="entry name" value="bZIP_1"/>
    <property type="match status" value="1"/>
</dbReference>
<evidence type="ECO:0000313" key="10">
    <source>
        <dbReference type="Proteomes" id="UP000467840"/>
    </source>
</evidence>
<dbReference type="GO" id="GO:0003700">
    <property type="term" value="F:DNA-binding transcription factor activity"/>
    <property type="evidence" value="ECO:0007669"/>
    <property type="project" value="InterPro"/>
</dbReference>
<comment type="similarity">
    <text evidence="2">Belongs to the bZIP family.</text>
</comment>
<feature type="domain" description="BZIP" evidence="8">
    <location>
        <begin position="209"/>
        <end position="261"/>
    </location>
</feature>
<dbReference type="EMBL" id="JAAGAX010000001">
    <property type="protein sequence ID" value="KAF2325280.1"/>
    <property type="molecule type" value="Genomic_DNA"/>
</dbReference>
<reference evidence="9 10" key="1">
    <citation type="journal article" date="2020" name="Mol. Plant">
        <title>The Chromosome-Based Rubber Tree Genome Provides New Insights into Spurge Genome Evolution and Rubber Biosynthesis.</title>
        <authorList>
            <person name="Liu J."/>
            <person name="Shi C."/>
            <person name="Shi C.C."/>
            <person name="Li W."/>
            <person name="Zhang Q.J."/>
            <person name="Zhang Y."/>
            <person name="Li K."/>
            <person name="Lu H.F."/>
            <person name="Shi C."/>
            <person name="Zhu S.T."/>
            <person name="Xiao Z.Y."/>
            <person name="Nan H."/>
            <person name="Yue Y."/>
            <person name="Zhu X.G."/>
            <person name="Wu Y."/>
            <person name="Hong X.N."/>
            <person name="Fan G.Y."/>
            <person name="Tong Y."/>
            <person name="Zhang D."/>
            <person name="Mao C.L."/>
            <person name="Liu Y.L."/>
            <person name="Hao S.J."/>
            <person name="Liu W.Q."/>
            <person name="Lv M.Q."/>
            <person name="Zhang H.B."/>
            <person name="Liu Y."/>
            <person name="Hu-Tang G.R."/>
            <person name="Wang J.P."/>
            <person name="Wang J.H."/>
            <person name="Sun Y.H."/>
            <person name="Ni S.B."/>
            <person name="Chen W.B."/>
            <person name="Zhang X.C."/>
            <person name="Jiao Y.N."/>
            <person name="Eichler E.E."/>
            <person name="Li G.H."/>
            <person name="Liu X."/>
            <person name="Gao L.Z."/>
        </authorList>
    </citation>
    <scope>NUCLEOTIDE SEQUENCE [LARGE SCALE GENOMIC DNA]</scope>
    <source>
        <strain evidence="10">cv. GT1</strain>
        <tissue evidence="9">Leaf</tissue>
    </source>
</reference>
<dbReference type="AlphaFoldDB" id="A0A6A6NJ73"/>
<feature type="compositionally biased region" description="Basic and acidic residues" evidence="7">
    <location>
        <begin position="201"/>
        <end position="212"/>
    </location>
</feature>
<dbReference type="InterPro" id="IPR020983">
    <property type="entry name" value="Basic_leucine-zipper_C"/>
</dbReference>
<proteinExistence type="inferred from homology"/>
<feature type="region of interest" description="Disordered" evidence="7">
    <location>
        <begin position="435"/>
        <end position="460"/>
    </location>
</feature>
<feature type="region of interest" description="Disordered" evidence="7">
    <location>
        <begin position="43"/>
        <end position="84"/>
    </location>
</feature>
<dbReference type="GO" id="GO:0003677">
    <property type="term" value="F:DNA binding"/>
    <property type="evidence" value="ECO:0007669"/>
    <property type="project" value="UniProtKB-KW"/>
</dbReference>
<evidence type="ECO:0000256" key="1">
    <source>
        <dbReference type="ARBA" id="ARBA00004123"/>
    </source>
</evidence>
<keyword evidence="10" id="KW-1185">Reference proteome</keyword>
<evidence type="ECO:0000256" key="4">
    <source>
        <dbReference type="ARBA" id="ARBA00023125"/>
    </source>
</evidence>
<sequence>MNSIFSVDDFSDLSWQATVTAHPPVMSRSASEWELEKFLEEFPAPTSSSASDNTAVPSAVSQSPTLSKPRNGEDDVPLDRASLAPTDSEDYRAFLKSQLDLACAAAAKSRESSVKPEGVSSLAEDQTVAAKNLPPGSQFCGNGNGNGNGISKAQSDADGGSLRLPALTSTQRKQEIPARQTTSGSSREDSDDDDLDGDTGTNEHMDPADEKRARRMQSNRESARRSRRRKQAQLNELEAQVGHLRDERTSLLTRLTDINKKCDDASVDNRILNANIETLRTKTFDAYGCEKGNLNQINHKQIHCINFQVQMAEDQVKRVTGLNPLLLARSNMPSIGMQFVAGQTDASAGVAVPMQPTNNHFFHHSVPNIPSSAQHLQGLNNSCHNNNLTSLATNPQGDNGTSNIGGMPSMQQLTATGQAVADTAPMQHVQKQTVPRVGPATLPSGNKVLSHPVAKDNKKK</sequence>
<dbReference type="InterPro" id="IPR004827">
    <property type="entry name" value="bZIP"/>
</dbReference>
<dbReference type="Pfam" id="PF12498">
    <property type="entry name" value="bZIP_C"/>
    <property type="match status" value="1"/>
</dbReference>
<feature type="compositionally biased region" description="Polar residues" evidence="7">
    <location>
        <begin position="45"/>
        <end position="68"/>
    </location>
</feature>
<evidence type="ECO:0000256" key="5">
    <source>
        <dbReference type="ARBA" id="ARBA00023163"/>
    </source>
</evidence>
<dbReference type="SMART" id="SM00338">
    <property type="entry name" value="BRLZ"/>
    <property type="match status" value="1"/>
</dbReference>
<comment type="subcellular location">
    <subcellularLocation>
        <location evidence="1">Nucleus</location>
    </subcellularLocation>
</comment>
<dbReference type="FunFam" id="1.20.5.170:FF:000020">
    <property type="entry name" value="BZIP transcription factor"/>
    <property type="match status" value="1"/>
</dbReference>
<dbReference type="PANTHER" id="PTHR46408">
    <property type="entry name" value="BASIC LEUCINE ZIPPER 63"/>
    <property type="match status" value="1"/>
</dbReference>